<proteinExistence type="predicted"/>
<evidence type="ECO:0000256" key="3">
    <source>
        <dbReference type="ARBA" id="ARBA00022692"/>
    </source>
</evidence>
<accession>A0ABV6B1C7</accession>
<evidence type="ECO:0000313" key="7">
    <source>
        <dbReference type="EMBL" id="MFB9993558.1"/>
    </source>
</evidence>
<comment type="subcellular location">
    <subcellularLocation>
        <location evidence="1">Cell membrane</location>
        <topology evidence="1">Multi-pass membrane protein</topology>
    </subcellularLocation>
</comment>
<feature type="transmembrane region" description="Helical" evidence="6">
    <location>
        <begin position="32"/>
        <end position="52"/>
    </location>
</feature>
<reference evidence="7 8" key="1">
    <citation type="submission" date="2024-09" db="EMBL/GenBank/DDBJ databases">
        <authorList>
            <person name="Sun Q."/>
            <person name="Mori K."/>
        </authorList>
    </citation>
    <scope>NUCLEOTIDE SEQUENCE [LARGE SCALE GENOMIC DNA]</scope>
    <source>
        <strain evidence="7 8">JCM 13503</strain>
    </source>
</reference>
<feature type="transmembrane region" description="Helical" evidence="6">
    <location>
        <begin position="247"/>
        <end position="272"/>
    </location>
</feature>
<feature type="transmembrane region" description="Helical" evidence="6">
    <location>
        <begin position="355"/>
        <end position="375"/>
    </location>
</feature>
<dbReference type="PANTHER" id="PTHR30213">
    <property type="entry name" value="INNER MEMBRANE PROTEIN YHJD"/>
    <property type="match status" value="1"/>
</dbReference>
<evidence type="ECO:0000256" key="6">
    <source>
        <dbReference type="SAM" id="Phobius"/>
    </source>
</evidence>
<feature type="transmembrane region" description="Helical" evidence="6">
    <location>
        <begin position="137"/>
        <end position="161"/>
    </location>
</feature>
<evidence type="ECO:0000256" key="4">
    <source>
        <dbReference type="ARBA" id="ARBA00022989"/>
    </source>
</evidence>
<dbReference type="NCBIfam" id="TIGR00765">
    <property type="entry name" value="yihY_not_rbn"/>
    <property type="match status" value="1"/>
</dbReference>
<organism evidence="7 8">
    <name type="scientific">Deinococcus oregonensis</name>
    <dbReference type="NCBI Taxonomy" id="1805970"/>
    <lineage>
        <taxon>Bacteria</taxon>
        <taxon>Thermotogati</taxon>
        <taxon>Deinococcota</taxon>
        <taxon>Deinococci</taxon>
        <taxon>Deinococcales</taxon>
        <taxon>Deinococcaceae</taxon>
        <taxon>Deinococcus</taxon>
    </lineage>
</organism>
<feature type="transmembrane region" description="Helical" evidence="6">
    <location>
        <begin position="173"/>
        <end position="197"/>
    </location>
</feature>
<comment type="caution">
    <text evidence="7">The sequence shown here is derived from an EMBL/GenBank/DDBJ whole genome shotgun (WGS) entry which is preliminary data.</text>
</comment>
<dbReference type="RefSeq" id="WP_380012624.1">
    <property type="nucleotide sequence ID" value="NZ_JBHLYR010000051.1"/>
</dbReference>
<dbReference type="InterPro" id="IPR017039">
    <property type="entry name" value="Virul_fac_BrkB"/>
</dbReference>
<keyword evidence="4 6" id="KW-1133">Transmembrane helix</keyword>
<keyword evidence="2" id="KW-1003">Cell membrane</keyword>
<evidence type="ECO:0000256" key="2">
    <source>
        <dbReference type="ARBA" id="ARBA00022475"/>
    </source>
</evidence>
<keyword evidence="5 6" id="KW-0472">Membrane</keyword>
<gene>
    <name evidence="7" type="ORF">ACFFLM_16465</name>
</gene>
<name>A0ABV6B1C7_9DEIO</name>
<feature type="transmembrane region" description="Helical" evidence="6">
    <location>
        <begin position="217"/>
        <end position="240"/>
    </location>
</feature>
<protein>
    <submittedName>
        <fullName evidence="7">YihY/virulence factor BrkB family protein</fullName>
    </submittedName>
</protein>
<dbReference type="Pfam" id="PF03631">
    <property type="entry name" value="Virul_fac_BrkB"/>
    <property type="match status" value="1"/>
</dbReference>
<evidence type="ECO:0000256" key="1">
    <source>
        <dbReference type="ARBA" id="ARBA00004651"/>
    </source>
</evidence>
<feature type="transmembrane region" description="Helical" evidence="6">
    <location>
        <begin position="96"/>
        <end position="117"/>
    </location>
</feature>
<sequence>MKPALTLAELVTLIRESALAFGQDKAPRLAAAIAYYAIFAVAPMLFFALAVASRFLANVNVQEQLFGFLSQNIGADAVAFVQTLIPKDDTLQKSSVVATTIGFATLFLGATGLFVQLQDALNSLWGAEPGPPVGPLAMIGTRLLSFLLVLGFGVLIIAFLVGNTYLSAVAERLGDLIGAGAFFVRVGTFALSLLLLTPVFASVYKLLPSVKLQWKDVWVGGAVTALMFTLGQLLIGLYLGRAAPGSVFGAASSLVILLLWIYYSSMIFFFGAEVTWVYSQKYGTRAGGAANVAKKQQLAAQGASIDAAPSTQELESAAQKAAHQPRRVFGRPLPALPRLLSRPTTPDVLPSISAAVWNAVLALLAVPAVIVLKLIGWRGGPRR</sequence>
<evidence type="ECO:0000313" key="8">
    <source>
        <dbReference type="Proteomes" id="UP001589733"/>
    </source>
</evidence>
<dbReference type="Proteomes" id="UP001589733">
    <property type="component" value="Unassembled WGS sequence"/>
</dbReference>
<dbReference type="EMBL" id="JBHLYR010000051">
    <property type="protein sequence ID" value="MFB9993558.1"/>
    <property type="molecule type" value="Genomic_DNA"/>
</dbReference>
<keyword evidence="8" id="KW-1185">Reference proteome</keyword>
<evidence type="ECO:0000256" key="5">
    <source>
        <dbReference type="ARBA" id="ARBA00023136"/>
    </source>
</evidence>
<dbReference type="PANTHER" id="PTHR30213:SF1">
    <property type="entry name" value="INNER MEMBRANE PROTEIN YHJD"/>
    <property type="match status" value="1"/>
</dbReference>
<keyword evidence="3 6" id="KW-0812">Transmembrane</keyword>